<dbReference type="InterPro" id="IPR053001">
    <property type="entry name" value="MNNG_permease-like"/>
</dbReference>
<sequence>MSQATLPDHSSTKMSSPSHPRVAPFSASFFDSNMKVARGIYLKILIGGCFALIVVMFTVFSIFWGALWKTPAHKLKGWVVDFDQSSVGNAMVQALLESSSSASSHIEWTSVPSSNFLGGPSEVANDVVEQRTWIAVVVHGNATSNLQAAVSSADASYNGTSAITVYGNQARSENGYNALLAPTVQSALLAATARFAQTFAKQLASSSSSNLTNLLSNAPQVVTQPISFTIDNLRPFNIPVATALTYVGLIYTLILTFFIVNIGVAARQMSGLESILQQPLSSDFV</sequence>
<keyword evidence="2" id="KW-0812">Transmembrane</keyword>
<dbReference type="InterPro" id="IPR022703">
    <property type="entry name" value="DUF3533"/>
</dbReference>
<keyword evidence="5" id="KW-1185">Reference proteome</keyword>
<evidence type="ECO:0000313" key="5">
    <source>
        <dbReference type="Proteomes" id="UP000518752"/>
    </source>
</evidence>
<feature type="domain" description="DUF3533" evidence="3">
    <location>
        <begin position="50"/>
        <end position="269"/>
    </location>
</feature>
<accession>A0A8H5HN91</accession>
<reference evidence="4 5" key="1">
    <citation type="journal article" date="2020" name="ISME J.">
        <title>Uncovering the hidden diversity of litter-decomposition mechanisms in mushroom-forming fungi.</title>
        <authorList>
            <person name="Floudas D."/>
            <person name="Bentzer J."/>
            <person name="Ahren D."/>
            <person name="Johansson T."/>
            <person name="Persson P."/>
            <person name="Tunlid A."/>
        </authorList>
    </citation>
    <scope>NUCLEOTIDE SEQUENCE [LARGE SCALE GENOMIC DNA]</scope>
    <source>
        <strain evidence="4 5">CBS 406.79</strain>
    </source>
</reference>
<dbReference type="Pfam" id="PF12051">
    <property type="entry name" value="DUF3533"/>
    <property type="match status" value="1"/>
</dbReference>
<evidence type="ECO:0000259" key="3">
    <source>
        <dbReference type="Pfam" id="PF12051"/>
    </source>
</evidence>
<evidence type="ECO:0000256" key="2">
    <source>
        <dbReference type="SAM" id="Phobius"/>
    </source>
</evidence>
<dbReference type="EMBL" id="JAACJN010000035">
    <property type="protein sequence ID" value="KAF5386487.1"/>
    <property type="molecule type" value="Genomic_DNA"/>
</dbReference>
<feature type="transmembrane region" description="Helical" evidence="2">
    <location>
        <begin position="243"/>
        <end position="266"/>
    </location>
</feature>
<dbReference type="GO" id="GO:0016020">
    <property type="term" value="C:membrane"/>
    <property type="evidence" value="ECO:0007669"/>
    <property type="project" value="TreeGrafter"/>
</dbReference>
<organism evidence="4 5">
    <name type="scientific">Collybiopsis confluens</name>
    <dbReference type="NCBI Taxonomy" id="2823264"/>
    <lineage>
        <taxon>Eukaryota</taxon>
        <taxon>Fungi</taxon>
        <taxon>Dikarya</taxon>
        <taxon>Basidiomycota</taxon>
        <taxon>Agaricomycotina</taxon>
        <taxon>Agaricomycetes</taxon>
        <taxon>Agaricomycetidae</taxon>
        <taxon>Agaricales</taxon>
        <taxon>Marasmiineae</taxon>
        <taxon>Omphalotaceae</taxon>
        <taxon>Collybiopsis</taxon>
    </lineage>
</organism>
<comment type="caution">
    <text evidence="4">The sequence shown here is derived from an EMBL/GenBank/DDBJ whole genome shotgun (WGS) entry which is preliminary data.</text>
</comment>
<keyword evidence="2" id="KW-0472">Membrane</keyword>
<feature type="transmembrane region" description="Helical" evidence="2">
    <location>
        <begin position="40"/>
        <end position="67"/>
    </location>
</feature>
<keyword evidence="2" id="KW-1133">Transmembrane helix</keyword>
<feature type="region of interest" description="Disordered" evidence="1">
    <location>
        <begin position="1"/>
        <end position="20"/>
    </location>
</feature>
<name>A0A8H5HN91_9AGAR</name>
<dbReference type="AlphaFoldDB" id="A0A8H5HN91"/>
<feature type="compositionally biased region" description="Polar residues" evidence="1">
    <location>
        <begin position="1"/>
        <end position="18"/>
    </location>
</feature>
<proteinExistence type="predicted"/>
<dbReference type="Proteomes" id="UP000518752">
    <property type="component" value="Unassembled WGS sequence"/>
</dbReference>
<gene>
    <name evidence="4" type="ORF">D9757_005893</name>
</gene>
<dbReference type="PANTHER" id="PTHR34814:SF1">
    <property type="entry name" value="NITROSOGUANIDINE RESISTANCE PROTEIN SNG1"/>
    <property type="match status" value="1"/>
</dbReference>
<dbReference type="OrthoDB" id="2140105at2759"/>
<evidence type="ECO:0000256" key="1">
    <source>
        <dbReference type="SAM" id="MobiDB-lite"/>
    </source>
</evidence>
<protein>
    <recommendedName>
        <fullName evidence="3">DUF3533 domain-containing protein</fullName>
    </recommendedName>
</protein>
<evidence type="ECO:0000313" key="4">
    <source>
        <dbReference type="EMBL" id="KAF5386487.1"/>
    </source>
</evidence>
<dbReference type="PANTHER" id="PTHR34814">
    <property type="entry name" value="NITROSOGUANIDINE RESISTANCE PROTEIN SNG1"/>
    <property type="match status" value="1"/>
</dbReference>